<organism evidence="1 2">
    <name type="scientific">Rotaria magnacalcarata</name>
    <dbReference type="NCBI Taxonomy" id="392030"/>
    <lineage>
        <taxon>Eukaryota</taxon>
        <taxon>Metazoa</taxon>
        <taxon>Spiralia</taxon>
        <taxon>Gnathifera</taxon>
        <taxon>Rotifera</taxon>
        <taxon>Eurotatoria</taxon>
        <taxon>Bdelloidea</taxon>
        <taxon>Philodinida</taxon>
        <taxon>Philodinidae</taxon>
        <taxon>Rotaria</taxon>
    </lineage>
</organism>
<sequence length="56" mass="6294">MKFVSSILGFQDTYEEKVEDTPMRFDALLCIPILPAQTNIVSISVAFDMLDRPEAS</sequence>
<proteinExistence type="predicted"/>
<feature type="non-terminal residue" evidence="1">
    <location>
        <position position="56"/>
    </location>
</feature>
<name>A0A8S3GND6_9BILA</name>
<comment type="caution">
    <text evidence="1">The sequence shown here is derived from an EMBL/GenBank/DDBJ whole genome shotgun (WGS) entry which is preliminary data.</text>
</comment>
<dbReference type="Proteomes" id="UP000681967">
    <property type="component" value="Unassembled WGS sequence"/>
</dbReference>
<accession>A0A8S3GND6</accession>
<dbReference type="EMBL" id="CAJOBH010279309">
    <property type="protein sequence ID" value="CAF5169753.1"/>
    <property type="molecule type" value="Genomic_DNA"/>
</dbReference>
<evidence type="ECO:0000313" key="2">
    <source>
        <dbReference type="Proteomes" id="UP000681967"/>
    </source>
</evidence>
<reference evidence="1" key="1">
    <citation type="submission" date="2021-02" db="EMBL/GenBank/DDBJ databases">
        <authorList>
            <person name="Nowell W R."/>
        </authorList>
    </citation>
    <scope>NUCLEOTIDE SEQUENCE</scope>
</reference>
<dbReference type="AlphaFoldDB" id="A0A8S3GND6"/>
<gene>
    <name evidence="1" type="ORF">BYL167_LOCUS77004</name>
</gene>
<protein>
    <submittedName>
        <fullName evidence="1">Uncharacterized protein</fullName>
    </submittedName>
</protein>
<evidence type="ECO:0000313" key="1">
    <source>
        <dbReference type="EMBL" id="CAF5169753.1"/>
    </source>
</evidence>